<keyword evidence="6" id="KW-0808">Transferase</keyword>
<evidence type="ECO:0000256" key="14">
    <source>
        <dbReference type="ARBA" id="ARBA00032370"/>
    </source>
</evidence>
<dbReference type="Proteomes" id="UP001500967">
    <property type="component" value="Unassembled WGS sequence"/>
</dbReference>
<gene>
    <name evidence="23" type="primary">ftsW</name>
    <name evidence="23" type="ORF">GCM10009539_01780</name>
</gene>
<keyword evidence="3" id="KW-1003">Cell membrane</keyword>
<evidence type="ECO:0000256" key="17">
    <source>
        <dbReference type="ARBA" id="ARBA00041185"/>
    </source>
</evidence>
<dbReference type="InterPro" id="IPR001182">
    <property type="entry name" value="FtsW/RodA"/>
</dbReference>
<evidence type="ECO:0000256" key="1">
    <source>
        <dbReference type="ARBA" id="ARBA00004651"/>
    </source>
</evidence>
<evidence type="ECO:0000256" key="8">
    <source>
        <dbReference type="ARBA" id="ARBA00022960"/>
    </source>
</evidence>
<name>A0ABP3D0J0_9ACTN</name>
<keyword evidence="9" id="KW-0573">Peptidoglycan synthesis</keyword>
<evidence type="ECO:0000256" key="5">
    <source>
        <dbReference type="ARBA" id="ARBA00022676"/>
    </source>
</evidence>
<comment type="pathway">
    <text evidence="2">Cell wall biogenesis; peptidoglycan biosynthesis.</text>
</comment>
<dbReference type="EMBL" id="BAAAGX010000001">
    <property type="protein sequence ID" value="GAA0220113.1"/>
    <property type="molecule type" value="Genomic_DNA"/>
</dbReference>
<keyword evidence="12" id="KW-0131">Cell cycle</keyword>
<feature type="transmembrane region" description="Helical" evidence="22">
    <location>
        <begin position="74"/>
        <end position="90"/>
    </location>
</feature>
<evidence type="ECO:0000256" key="10">
    <source>
        <dbReference type="ARBA" id="ARBA00022989"/>
    </source>
</evidence>
<keyword evidence="8" id="KW-0133">Cell shape</keyword>
<comment type="subcellular location">
    <subcellularLocation>
        <location evidence="1">Cell membrane</location>
        <topology evidence="1">Multi-pass membrane protein</topology>
    </subcellularLocation>
</comment>
<evidence type="ECO:0000256" key="11">
    <source>
        <dbReference type="ARBA" id="ARBA00023136"/>
    </source>
</evidence>
<evidence type="ECO:0000256" key="18">
    <source>
        <dbReference type="ARBA" id="ARBA00041418"/>
    </source>
</evidence>
<keyword evidence="13" id="KW-0961">Cell wall biogenesis/degradation</keyword>
<protein>
    <recommendedName>
        <fullName evidence="17">Probable peptidoglycan glycosyltransferase FtsW</fullName>
        <ecNumber evidence="19">2.4.99.28</ecNumber>
    </recommendedName>
    <alternativeName>
        <fullName evidence="18">Cell division protein FtsW</fullName>
    </alternativeName>
    <alternativeName>
        <fullName evidence="15">Cell wall polymerase</fullName>
    </alternativeName>
    <alternativeName>
        <fullName evidence="14">Peptidoglycan polymerase</fullName>
    </alternativeName>
</protein>
<keyword evidence="5" id="KW-0328">Glycosyltransferase</keyword>
<evidence type="ECO:0000256" key="12">
    <source>
        <dbReference type="ARBA" id="ARBA00023306"/>
    </source>
</evidence>
<evidence type="ECO:0000256" key="16">
    <source>
        <dbReference type="ARBA" id="ARBA00038053"/>
    </source>
</evidence>
<evidence type="ECO:0000313" key="23">
    <source>
        <dbReference type="EMBL" id="GAA0220113.1"/>
    </source>
</evidence>
<evidence type="ECO:0000256" key="19">
    <source>
        <dbReference type="ARBA" id="ARBA00044770"/>
    </source>
</evidence>
<reference evidence="24" key="1">
    <citation type="journal article" date="2019" name="Int. J. Syst. Evol. Microbiol.">
        <title>The Global Catalogue of Microorganisms (GCM) 10K type strain sequencing project: providing services to taxonomists for standard genome sequencing and annotation.</title>
        <authorList>
            <consortium name="The Broad Institute Genomics Platform"/>
            <consortium name="The Broad Institute Genome Sequencing Center for Infectious Disease"/>
            <person name="Wu L."/>
            <person name="Ma J."/>
        </authorList>
    </citation>
    <scope>NUCLEOTIDE SEQUENCE [LARGE SCALE GENOMIC DNA]</scope>
    <source>
        <strain evidence="24">JCM 10425</strain>
    </source>
</reference>
<comment type="caution">
    <text evidence="23">The sequence shown here is derived from an EMBL/GenBank/DDBJ whole genome shotgun (WGS) entry which is preliminary data.</text>
</comment>
<feature type="transmembrane region" description="Helical" evidence="22">
    <location>
        <begin position="33"/>
        <end position="54"/>
    </location>
</feature>
<comment type="similarity">
    <text evidence="16">Belongs to the SEDS family. FtsW subfamily.</text>
</comment>
<dbReference type="InterPro" id="IPR018365">
    <property type="entry name" value="Cell_cycle_FtsW-rel_CS"/>
</dbReference>
<feature type="transmembrane region" description="Helical" evidence="22">
    <location>
        <begin position="97"/>
        <end position="116"/>
    </location>
</feature>
<evidence type="ECO:0000256" key="3">
    <source>
        <dbReference type="ARBA" id="ARBA00022475"/>
    </source>
</evidence>
<keyword evidence="10 22" id="KW-1133">Transmembrane helix</keyword>
<accession>A0ABP3D0J0</accession>
<keyword evidence="11 22" id="KW-0472">Membrane</keyword>
<keyword evidence="24" id="KW-1185">Reference proteome</keyword>
<evidence type="ECO:0000256" key="22">
    <source>
        <dbReference type="SAM" id="Phobius"/>
    </source>
</evidence>
<dbReference type="PANTHER" id="PTHR30474">
    <property type="entry name" value="CELL CYCLE PROTEIN"/>
    <property type="match status" value="1"/>
</dbReference>
<evidence type="ECO:0000256" key="2">
    <source>
        <dbReference type="ARBA" id="ARBA00004752"/>
    </source>
</evidence>
<evidence type="ECO:0000256" key="6">
    <source>
        <dbReference type="ARBA" id="ARBA00022679"/>
    </source>
</evidence>
<feature type="transmembrane region" description="Helical" evidence="22">
    <location>
        <begin position="326"/>
        <end position="351"/>
    </location>
</feature>
<sequence length="442" mass="47279">MAAPAGLDRDAHVAPGRAVGVVAGLLRRPMASYYLLLGSAGLLLGLGLIMVLSASSIDSYANSGSAFTQFTKQLTFALLGIPAFWLALRVPMRLWPLFGWPLVVVSMILLVMLPFFGKEVNGAKLWLALGPIQIQPVEVAKLALALWGSAVLVRKRPLLTEWRHLAVPLLAGSAVLFGLVGLEDFGGMMLLLFILVALLFTAGVRFRVFATLGAIAFVGLVPLVATKPERISRLTCFTDPFAHQDTCGYQVVRGFYSLGTGGWLGLGLGQSREKWGGLPEAHNDFIFAIIGEELGVLGCLVVVLLFGVLTYAGIRIASRVDDPFRRLVASAATVWLAGQALVNMGGVVGLLPITGVPLPLMSAGGSSLILTMFVIGMLASFARHEPEAVLALHARGRAWWVRWSGIPLPELPGRPGRARQALRSGRAGRPLGHYRARTGGRR</sequence>
<dbReference type="PANTHER" id="PTHR30474:SF2">
    <property type="entry name" value="PEPTIDOGLYCAN GLYCOSYLTRANSFERASE FTSW-RELATED"/>
    <property type="match status" value="1"/>
</dbReference>
<evidence type="ECO:0000256" key="20">
    <source>
        <dbReference type="ARBA" id="ARBA00049902"/>
    </source>
</evidence>
<evidence type="ECO:0000256" key="15">
    <source>
        <dbReference type="ARBA" id="ARBA00033270"/>
    </source>
</evidence>
<evidence type="ECO:0000313" key="24">
    <source>
        <dbReference type="Proteomes" id="UP001500967"/>
    </source>
</evidence>
<feature type="transmembrane region" description="Helical" evidence="22">
    <location>
        <begin position="165"/>
        <end position="182"/>
    </location>
</feature>
<dbReference type="PROSITE" id="PS00428">
    <property type="entry name" value="FTSW_RODA_SPOVE"/>
    <property type="match status" value="1"/>
</dbReference>
<proteinExistence type="inferred from homology"/>
<keyword evidence="4" id="KW-0132">Cell division</keyword>
<feature type="transmembrane region" description="Helical" evidence="22">
    <location>
        <begin position="136"/>
        <end position="153"/>
    </location>
</feature>
<feature type="transmembrane region" description="Helical" evidence="22">
    <location>
        <begin position="209"/>
        <end position="225"/>
    </location>
</feature>
<evidence type="ECO:0000256" key="7">
    <source>
        <dbReference type="ARBA" id="ARBA00022692"/>
    </source>
</evidence>
<feature type="transmembrane region" description="Helical" evidence="22">
    <location>
        <begin position="363"/>
        <end position="382"/>
    </location>
</feature>
<evidence type="ECO:0000256" key="21">
    <source>
        <dbReference type="ARBA" id="ARBA00049966"/>
    </source>
</evidence>
<evidence type="ECO:0000256" key="13">
    <source>
        <dbReference type="ARBA" id="ARBA00023316"/>
    </source>
</evidence>
<keyword evidence="7 22" id="KW-0812">Transmembrane</keyword>
<evidence type="ECO:0000256" key="4">
    <source>
        <dbReference type="ARBA" id="ARBA00022618"/>
    </source>
</evidence>
<dbReference type="NCBIfam" id="TIGR02614">
    <property type="entry name" value="ftsW"/>
    <property type="match status" value="1"/>
</dbReference>
<comment type="catalytic activity">
    <reaction evidence="20">
        <text>[GlcNAc-(1-&gt;4)-Mur2Ac(oyl-L-Ala-gamma-D-Glu-L-Lys-D-Ala-D-Ala)](n)-di-trans,octa-cis-undecaprenyl diphosphate + beta-D-GlcNAc-(1-&gt;4)-Mur2Ac(oyl-L-Ala-gamma-D-Glu-L-Lys-D-Ala-D-Ala)-di-trans,octa-cis-undecaprenyl diphosphate = [GlcNAc-(1-&gt;4)-Mur2Ac(oyl-L-Ala-gamma-D-Glu-L-Lys-D-Ala-D-Ala)](n+1)-di-trans,octa-cis-undecaprenyl diphosphate + di-trans,octa-cis-undecaprenyl diphosphate + H(+)</text>
        <dbReference type="Rhea" id="RHEA:23708"/>
        <dbReference type="Rhea" id="RHEA-COMP:9602"/>
        <dbReference type="Rhea" id="RHEA-COMP:9603"/>
        <dbReference type="ChEBI" id="CHEBI:15378"/>
        <dbReference type="ChEBI" id="CHEBI:58405"/>
        <dbReference type="ChEBI" id="CHEBI:60033"/>
        <dbReference type="ChEBI" id="CHEBI:78435"/>
        <dbReference type="EC" id="2.4.99.28"/>
    </reaction>
</comment>
<dbReference type="InterPro" id="IPR013437">
    <property type="entry name" value="FtsW"/>
</dbReference>
<dbReference type="Pfam" id="PF01098">
    <property type="entry name" value="FTSW_RODA_SPOVE"/>
    <property type="match status" value="1"/>
</dbReference>
<organism evidence="23 24">
    <name type="scientific">Cryptosporangium japonicum</name>
    <dbReference type="NCBI Taxonomy" id="80872"/>
    <lineage>
        <taxon>Bacteria</taxon>
        <taxon>Bacillati</taxon>
        <taxon>Actinomycetota</taxon>
        <taxon>Actinomycetes</taxon>
        <taxon>Cryptosporangiales</taxon>
        <taxon>Cryptosporangiaceae</taxon>
        <taxon>Cryptosporangium</taxon>
    </lineage>
</organism>
<feature type="transmembrane region" description="Helical" evidence="22">
    <location>
        <begin position="188"/>
        <end position="204"/>
    </location>
</feature>
<evidence type="ECO:0000256" key="9">
    <source>
        <dbReference type="ARBA" id="ARBA00022984"/>
    </source>
</evidence>
<dbReference type="EC" id="2.4.99.28" evidence="19"/>
<comment type="function">
    <text evidence="21">Peptidoglycan polymerase that is essential for cell division.</text>
</comment>
<dbReference type="RefSeq" id="WP_344646763.1">
    <property type="nucleotide sequence ID" value="NZ_BAAAGX010000001.1"/>
</dbReference>
<feature type="transmembrane region" description="Helical" evidence="22">
    <location>
        <begin position="294"/>
        <end position="314"/>
    </location>
</feature>